<organism evidence="1">
    <name type="scientific">marine metagenome</name>
    <dbReference type="NCBI Taxonomy" id="408172"/>
    <lineage>
        <taxon>unclassified sequences</taxon>
        <taxon>metagenomes</taxon>
        <taxon>ecological metagenomes</taxon>
    </lineage>
</organism>
<protein>
    <recommendedName>
        <fullName evidence="2">Phospholipase C/D domain-containing protein</fullName>
    </recommendedName>
</protein>
<proteinExistence type="predicted"/>
<evidence type="ECO:0000313" key="1">
    <source>
        <dbReference type="EMBL" id="SVC29843.1"/>
    </source>
</evidence>
<name>A0A382L226_9ZZZZ</name>
<feature type="non-terminal residue" evidence="1">
    <location>
        <position position="216"/>
    </location>
</feature>
<dbReference type="AlphaFoldDB" id="A0A382L226"/>
<evidence type="ECO:0008006" key="2">
    <source>
        <dbReference type="Google" id="ProtNLM"/>
    </source>
</evidence>
<accession>A0A382L226</accession>
<gene>
    <name evidence="1" type="ORF">METZ01_LOCUS282697</name>
</gene>
<dbReference type="EMBL" id="UINC01083793">
    <property type="protein sequence ID" value="SVC29843.1"/>
    <property type="molecule type" value="Genomic_DNA"/>
</dbReference>
<sequence>MYALLGLRCAQAQDLPIARVLSRHLPSYLCGAYLGCDVGTVPAAICQDTGQPVGYGASKVTRSPLTGGAVKPWALSFDGQEIAPRAIHDRFYGRAHLAFGWRGADGGLAVPWEKLPDYFAAAAGDAIELFGPGERPLAYCFGWMTHVIGDGLIKSVAPGVDLHLLDGKYTPANRPIQDLVTFHEIGEKELGLNWKTLLRDLVETPIEPAQTHYMRA</sequence>
<reference evidence="1" key="1">
    <citation type="submission" date="2018-05" db="EMBL/GenBank/DDBJ databases">
        <authorList>
            <person name="Lanie J.A."/>
            <person name="Ng W.-L."/>
            <person name="Kazmierczak K.M."/>
            <person name="Andrzejewski T.M."/>
            <person name="Davidsen T.M."/>
            <person name="Wayne K.J."/>
            <person name="Tettelin H."/>
            <person name="Glass J.I."/>
            <person name="Rusch D."/>
            <person name="Podicherti R."/>
            <person name="Tsui H.-C.T."/>
            <person name="Winkler M.E."/>
        </authorList>
    </citation>
    <scope>NUCLEOTIDE SEQUENCE</scope>
</reference>